<evidence type="ECO:0000256" key="1">
    <source>
        <dbReference type="SAM" id="MobiDB-lite"/>
    </source>
</evidence>
<dbReference type="Gene3D" id="1.10.10.1710">
    <property type="entry name" value="Deoxyribodipyrimidine photolyase-related"/>
    <property type="match status" value="1"/>
</dbReference>
<dbReference type="Proteomes" id="UP001526246">
    <property type="component" value="Unassembled WGS sequence"/>
</dbReference>
<proteinExistence type="predicted"/>
<evidence type="ECO:0000313" key="2">
    <source>
        <dbReference type="EMBL" id="MCW3797426.1"/>
    </source>
</evidence>
<feature type="compositionally biased region" description="Basic and acidic residues" evidence="1">
    <location>
        <begin position="179"/>
        <end position="193"/>
    </location>
</feature>
<dbReference type="InterPro" id="IPR014729">
    <property type="entry name" value="Rossmann-like_a/b/a_fold"/>
</dbReference>
<dbReference type="Gene3D" id="3.40.50.620">
    <property type="entry name" value="HUPs"/>
    <property type="match status" value="1"/>
</dbReference>
<dbReference type="Pfam" id="PF04244">
    <property type="entry name" value="DPRP"/>
    <property type="match status" value="1"/>
</dbReference>
<dbReference type="PANTHER" id="PTHR38657:SF1">
    <property type="entry name" value="SLR1343 PROTEIN"/>
    <property type="match status" value="1"/>
</dbReference>
<gene>
    <name evidence="2" type="ORF">OMW55_06360</name>
</gene>
<sequence length="527" mass="59090">MTTLIPVLGDQLSHHLASLRAADPAGSVVLLMEVAEETGYVRHHPHKIVLIFSAMRHFADELRARGFTVDYIRLDDPANGGSFTGEVGRAIERHGAESVRVVEAGEWRVQKMLESWSERFGLPVEILPDDRFICPLPDFFAWAARADKPVMEFFYRDQRRRTGLLMEPDGKPAGGQWNFDKDNRSGPPHEGDFPSRCPVEPDAVTREVIALVAERFGDHFGQVEGFGLPVTAADAEAAFDEFVATRLPLFGTYQDAMVVGEDLLFHAAMSTSMNCGLLDPLAACRKVEAAWRAGKAPLNAAEGFIRQIIGWREYMRGMYWLEMPRLAEANVLGATRSLPDFYWTGETDMRCMAESVRNTRDNAYAHHIQRLMVLGNFALLAGVAPQAISDWFLVVYADAYEWVEHPNVIGMSQWADGGRIATKPYAASGAYIARMSDYCQNCVYDVRKKIGPRACPYNALYWDFLARHEARLAGNHRLRNQYATWRRMGTEKQAAYREWAGRILDDLTPAKPGWARHEGPCAGETAG</sequence>
<comment type="caution">
    <text evidence="2">The sequence shown here is derived from an EMBL/GenBank/DDBJ whole genome shotgun (WGS) entry which is preliminary data.</text>
</comment>
<organism evidence="2 3">
    <name type="scientific">Sphingomonas arvum</name>
    <dbReference type="NCBI Taxonomy" id="2992113"/>
    <lineage>
        <taxon>Bacteria</taxon>
        <taxon>Pseudomonadati</taxon>
        <taxon>Pseudomonadota</taxon>
        <taxon>Alphaproteobacteria</taxon>
        <taxon>Sphingomonadales</taxon>
        <taxon>Sphingomonadaceae</taxon>
        <taxon>Sphingomonas</taxon>
    </lineage>
</organism>
<dbReference type="Gene3D" id="1.10.579.10">
    <property type="entry name" value="DNA Cyclobutane Dipyrimidine Photolyase, subunit A, domain 3"/>
    <property type="match status" value="1"/>
</dbReference>
<reference evidence="2 3" key="1">
    <citation type="submission" date="2022-10" db="EMBL/GenBank/DDBJ databases">
        <title>Sphingomonas sp.</title>
        <authorList>
            <person name="Jin C."/>
        </authorList>
    </citation>
    <scope>NUCLEOTIDE SEQUENCE [LARGE SCALE GENOMIC DNA]</scope>
    <source>
        <strain evidence="2 3">BN140010</strain>
    </source>
</reference>
<dbReference type="SUPFAM" id="SSF48173">
    <property type="entry name" value="Cryptochrome/photolyase FAD-binding domain"/>
    <property type="match status" value="1"/>
</dbReference>
<dbReference type="PANTHER" id="PTHR38657">
    <property type="entry name" value="SLR1343 PROTEIN"/>
    <property type="match status" value="1"/>
</dbReference>
<dbReference type="RefSeq" id="WP_264881669.1">
    <property type="nucleotide sequence ID" value="NZ_JAPDOB010000001.1"/>
</dbReference>
<protein>
    <submittedName>
        <fullName evidence="2">Cryptochrome/photolyase family protein</fullName>
    </submittedName>
</protein>
<dbReference type="EMBL" id="JAPDOB010000001">
    <property type="protein sequence ID" value="MCW3797426.1"/>
    <property type="molecule type" value="Genomic_DNA"/>
</dbReference>
<dbReference type="InterPro" id="IPR036134">
    <property type="entry name" value="Crypto/Photolyase_FAD-like_sf"/>
</dbReference>
<evidence type="ECO:0000313" key="3">
    <source>
        <dbReference type="Proteomes" id="UP001526246"/>
    </source>
</evidence>
<keyword evidence="3" id="KW-1185">Reference proteome</keyword>
<dbReference type="InterPro" id="IPR052551">
    <property type="entry name" value="UV-DNA_repair_photolyase"/>
</dbReference>
<dbReference type="Gene3D" id="1.25.40.80">
    <property type="match status" value="1"/>
</dbReference>
<name>A0ABT3JF45_9SPHN</name>
<feature type="region of interest" description="Disordered" evidence="1">
    <location>
        <begin position="165"/>
        <end position="196"/>
    </location>
</feature>
<dbReference type="InterPro" id="IPR007357">
    <property type="entry name" value="PhrB-like"/>
</dbReference>
<accession>A0ABT3JF45</accession>